<keyword evidence="2" id="KW-1185">Reference proteome</keyword>
<evidence type="ECO:0000313" key="1">
    <source>
        <dbReference type="EMBL" id="ADU28868.1"/>
    </source>
</evidence>
<dbReference type="OrthoDB" id="2934625at2"/>
<dbReference type="Proteomes" id="UP000001401">
    <property type="component" value="Chromosome"/>
</dbReference>
<accession>E6TYD0</accession>
<dbReference type="HOGENOM" id="CLU_2520634_0_0_9"/>
<name>E6TYD0_EVAC2</name>
<gene>
    <name evidence="1" type="ordered locus">Bcell_0586</name>
</gene>
<dbReference type="KEGG" id="bco:Bcell_0586"/>
<organism evidence="1 2">
    <name type="scientific">Evansella cellulosilytica (strain ATCC 21833 / DSM 2522 / FERM P-1141 / JCM 9156 / N-4)</name>
    <name type="common">Bacillus cellulosilyticus</name>
    <dbReference type="NCBI Taxonomy" id="649639"/>
    <lineage>
        <taxon>Bacteria</taxon>
        <taxon>Bacillati</taxon>
        <taxon>Bacillota</taxon>
        <taxon>Bacilli</taxon>
        <taxon>Bacillales</taxon>
        <taxon>Bacillaceae</taxon>
        <taxon>Evansella</taxon>
    </lineage>
</organism>
<dbReference type="AlphaFoldDB" id="E6TYD0"/>
<proteinExistence type="predicted"/>
<evidence type="ECO:0000313" key="2">
    <source>
        <dbReference type="Proteomes" id="UP000001401"/>
    </source>
</evidence>
<dbReference type="RefSeq" id="WP_013487209.1">
    <property type="nucleotide sequence ID" value="NC_014829.1"/>
</dbReference>
<reference evidence="1" key="1">
    <citation type="submission" date="2010-12" db="EMBL/GenBank/DDBJ databases">
        <title>Complete sequence of Bacillus cellulosilyticus DSM 2522.</title>
        <authorList>
            <consortium name="US DOE Joint Genome Institute"/>
            <person name="Lucas S."/>
            <person name="Copeland A."/>
            <person name="Lapidus A."/>
            <person name="Cheng J.-F."/>
            <person name="Bruce D."/>
            <person name="Goodwin L."/>
            <person name="Pitluck S."/>
            <person name="Chertkov O."/>
            <person name="Detter J.C."/>
            <person name="Han C."/>
            <person name="Tapia R."/>
            <person name="Land M."/>
            <person name="Hauser L."/>
            <person name="Jeffries C."/>
            <person name="Kyrpides N."/>
            <person name="Ivanova N."/>
            <person name="Mikhailova N."/>
            <person name="Brumm P."/>
            <person name="Mead D."/>
            <person name="Woyke T."/>
        </authorList>
    </citation>
    <scope>NUCLEOTIDE SEQUENCE [LARGE SCALE GENOMIC DNA]</scope>
    <source>
        <strain evidence="1">DSM 2522</strain>
    </source>
</reference>
<dbReference type="EMBL" id="CP002394">
    <property type="protein sequence ID" value="ADU28868.1"/>
    <property type="molecule type" value="Genomic_DNA"/>
</dbReference>
<protein>
    <submittedName>
        <fullName evidence="1">Uncharacterized protein</fullName>
    </submittedName>
</protein>
<sequence length="84" mass="9921">MNDDIHHIFHTENNQSLKEMGDTMNHVIFFEDNDLLLSQIRDVVPQEEEGIKLKGRKGKVLTVKNKYRNVYHVEVELMKKKQEG</sequence>